<feature type="transmembrane region" description="Helical" evidence="1">
    <location>
        <begin position="133"/>
        <end position="152"/>
    </location>
</feature>
<dbReference type="EMBL" id="UINC01040569">
    <property type="protein sequence ID" value="SVB40626.1"/>
    <property type="molecule type" value="Genomic_DNA"/>
</dbReference>
<feature type="transmembrane region" description="Helical" evidence="1">
    <location>
        <begin position="105"/>
        <end position="126"/>
    </location>
</feature>
<evidence type="ECO:0000256" key="1">
    <source>
        <dbReference type="SAM" id="Phobius"/>
    </source>
</evidence>
<feature type="transmembrane region" description="Helical" evidence="1">
    <location>
        <begin position="7"/>
        <end position="25"/>
    </location>
</feature>
<dbReference type="AlphaFoldDB" id="A0A382DQ64"/>
<reference evidence="2" key="1">
    <citation type="submission" date="2018-05" db="EMBL/GenBank/DDBJ databases">
        <authorList>
            <person name="Lanie J.A."/>
            <person name="Ng W.-L."/>
            <person name="Kazmierczak K.M."/>
            <person name="Andrzejewski T.M."/>
            <person name="Davidsen T.M."/>
            <person name="Wayne K.J."/>
            <person name="Tettelin H."/>
            <person name="Glass J.I."/>
            <person name="Rusch D."/>
            <person name="Podicherti R."/>
            <person name="Tsui H.-C.T."/>
            <person name="Winkler M.E."/>
        </authorList>
    </citation>
    <scope>NUCLEOTIDE SEQUENCE</scope>
</reference>
<name>A0A382DQ64_9ZZZZ</name>
<feature type="transmembrane region" description="Helical" evidence="1">
    <location>
        <begin position="67"/>
        <end position="85"/>
    </location>
</feature>
<sequence>MTDKMINGIFFIIAGLGSIAVYILLGDTGLLSKGHTEKIAAYGLVTIPLAFMMTRNVEKNAFIKVQTYIDSGLLLIVVGLIMGLVSDAINSAELSAESDLIGEAIAWTGWSIMYLGIFFTGLGYLCTNLFPNWLSGLLSLASFVMFAYLAILSPEQLSNSGDSIVAPLWVINSLVLVILGIFTIRRKELD</sequence>
<feature type="transmembrane region" description="Helical" evidence="1">
    <location>
        <begin position="164"/>
        <end position="184"/>
    </location>
</feature>
<keyword evidence="1" id="KW-1133">Transmembrane helix</keyword>
<feature type="transmembrane region" description="Helical" evidence="1">
    <location>
        <begin position="39"/>
        <end position="55"/>
    </location>
</feature>
<gene>
    <name evidence="2" type="ORF">METZ01_LOCUS193480</name>
</gene>
<protein>
    <recommendedName>
        <fullName evidence="3">DUF4386 domain-containing protein</fullName>
    </recommendedName>
</protein>
<proteinExistence type="predicted"/>
<evidence type="ECO:0008006" key="3">
    <source>
        <dbReference type="Google" id="ProtNLM"/>
    </source>
</evidence>
<keyword evidence="1" id="KW-0472">Membrane</keyword>
<keyword evidence="1" id="KW-0812">Transmembrane</keyword>
<organism evidence="2">
    <name type="scientific">marine metagenome</name>
    <dbReference type="NCBI Taxonomy" id="408172"/>
    <lineage>
        <taxon>unclassified sequences</taxon>
        <taxon>metagenomes</taxon>
        <taxon>ecological metagenomes</taxon>
    </lineage>
</organism>
<evidence type="ECO:0000313" key="2">
    <source>
        <dbReference type="EMBL" id="SVB40626.1"/>
    </source>
</evidence>
<accession>A0A382DQ64</accession>